<evidence type="ECO:0000256" key="2">
    <source>
        <dbReference type="ARBA" id="ARBA00004613"/>
    </source>
</evidence>
<proteinExistence type="inferred from homology"/>
<evidence type="ECO:0000256" key="13">
    <source>
        <dbReference type="ARBA" id="ARBA00093184"/>
    </source>
</evidence>
<dbReference type="GO" id="GO:0005811">
    <property type="term" value="C:lipid droplet"/>
    <property type="evidence" value="ECO:0007669"/>
    <property type="project" value="UniProtKB-SubCell"/>
</dbReference>
<dbReference type="PANTHER" id="PTHR43157:SF31">
    <property type="entry name" value="PHOSPHATIDYLINOSITOL-GLYCAN BIOSYNTHESIS CLASS F PROTEIN"/>
    <property type="match status" value="1"/>
</dbReference>
<evidence type="ECO:0000256" key="12">
    <source>
        <dbReference type="ARBA" id="ARBA00082366"/>
    </source>
</evidence>
<evidence type="ECO:0000256" key="11">
    <source>
        <dbReference type="ARBA" id="ARBA00074632"/>
    </source>
</evidence>
<evidence type="ECO:0000256" key="15">
    <source>
        <dbReference type="ARBA" id="ARBA00093233"/>
    </source>
</evidence>
<accession>A0A8J6FE35</accession>
<evidence type="ECO:0000256" key="3">
    <source>
        <dbReference type="ARBA" id="ARBA00004922"/>
    </source>
</evidence>
<dbReference type="Proteomes" id="UP000770717">
    <property type="component" value="Unassembled WGS sequence"/>
</dbReference>
<keyword evidence="6" id="KW-0551">Lipid droplet</keyword>
<evidence type="ECO:0000256" key="17">
    <source>
        <dbReference type="ARBA" id="ARBA00093592"/>
    </source>
</evidence>
<gene>
    <name evidence="18" type="ORF">GDO78_008653</name>
</gene>
<evidence type="ECO:0000256" key="8">
    <source>
        <dbReference type="ARBA" id="ARBA00023002"/>
    </source>
</evidence>
<evidence type="ECO:0000256" key="16">
    <source>
        <dbReference type="ARBA" id="ARBA00093253"/>
    </source>
</evidence>
<dbReference type="FunFam" id="3.40.50.720:FF:000490">
    <property type="entry name" value="Dehydrogenase/reductase SDR family member on chromosome X"/>
    <property type="match status" value="1"/>
</dbReference>
<keyword evidence="19" id="KW-1185">Reference proteome</keyword>
<comment type="caution">
    <text evidence="18">The sequence shown here is derived from an EMBL/GenBank/DDBJ whole genome shotgun (WGS) entry which is preliminary data.</text>
</comment>
<keyword evidence="5" id="KW-0964">Secreted</keyword>
<comment type="catalytic activity">
    <reaction evidence="14">
        <text>a di-trans,poly-cis-polyprenol + NAD(+) = a di-trans,poly-cis-polyprenal + NADH + H(+)</text>
        <dbReference type="Rhea" id="RHEA:80719"/>
        <dbReference type="Rhea" id="RHEA-COMP:19496"/>
        <dbReference type="Rhea" id="RHEA-COMP:19536"/>
        <dbReference type="ChEBI" id="CHEBI:15378"/>
        <dbReference type="ChEBI" id="CHEBI:57540"/>
        <dbReference type="ChEBI" id="CHEBI:57945"/>
        <dbReference type="ChEBI" id="CHEBI:67132"/>
        <dbReference type="ChEBI" id="CHEBI:231623"/>
        <dbReference type="EC" id="1.1.1.441"/>
    </reaction>
    <physiologicalReaction direction="left-to-right" evidence="14">
        <dbReference type="Rhea" id="RHEA:80720"/>
    </physiologicalReaction>
</comment>
<evidence type="ECO:0000256" key="9">
    <source>
        <dbReference type="ARBA" id="ARBA00023027"/>
    </source>
</evidence>
<keyword evidence="8" id="KW-0560">Oxidoreductase</keyword>
<dbReference type="PANTHER" id="PTHR43157">
    <property type="entry name" value="PHOSPHATIDYLINOSITOL-GLYCAN BIOSYNTHESIS CLASS F PROTEIN-RELATED"/>
    <property type="match status" value="1"/>
</dbReference>
<comment type="pathway">
    <text evidence="3">Protein modification; protein glycosylation.</text>
</comment>
<keyword evidence="9" id="KW-0520">NAD</keyword>
<dbReference type="GO" id="GO:0005576">
    <property type="term" value="C:extracellular region"/>
    <property type="evidence" value="ECO:0007669"/>
    <property type="project" value="UniProtKB-SubCell"/>
</dbReference>
<dbReference type="AlphaFoldDB" id="A0A8J6FE35"/>
<protein>
    <recommendedName>
        <fullName evidence="11">Polyprenol dehydrogenase</fullName>
        <ecNumber evidence="17">1.1.1.441</ecNumber>
    </recommendedName>
    <alternativeName>
        <fullName evidence="12">Dolichal reductase</fullName>
    </alternativeName>
</protein>
<dbReference type="Gene3D" id="3.40.50.720">
    <property type="entry name" value="NAD(P)-binding Rossmann-like Domain"/>
    <property type="match status" value="1"/>
</dbReference>
<dbReference type="PROSITE" id="PS00061">
    <property type="entry name" value="ADH_SHORT"/>
    <property type="match status" value="1"/>
</dbReference>
<evidence type="ECO:0000256" key="6">
    <source>
        <dbReference type="ARBA" id="ARBA00022677"/>
    </source>
</evidence>
<name>A0A8J6FE35_ELECQ</name>
<dbReference type="SUPFAM" id="SSF51735">
    <property type="entry name" value="NAD(P)-binding Rossmann-fold domains"/>
    <property type="match status" value="1"/>
</dbReference>
<comment type="catalytic activity">
    <reaction evidence="16">
        <text>a di-trans,poly-cis-polyprenol + NADP(+) = a di-trans,poly-cis-polyprenal + NADPH + H(+)</text>
        <dbReference type="Rhea" id="RHEA:80723"/>
        <dbReference type="Rhea" id="RHEA-COMP:19496"/>
        <dbReference type="Rhea" id="RHEA-COMP:19536"/>
        <dbReference type="ChEBI" id="CHEBI:15378"/>
        <dbReference type="ChEBI" id="CHEBI:57783"/>
        <dbReference type="ChEBI" id="CHEBI:58349"/>
        <dbReference type="ChEBI" id="CHEBI:67132"/>
        <dbReference type="ChEBI" id="CHEBI:231623"/>
        <dbReference type="EC" id="1.1.1.441"/>
    </reaction>
    <physiologicalReaction direction="left-to-right" evidence="16">
        <dbReference type="Rhea" id="RHEA:80724"/>
    </physiologicalReaction>
</comment>
<comment type="function">
    <text evidence="10">Oxidoreductase that plays a key role in early steps of protein N-linked glycosylation by mediating two non-consecutive steps in dolichol biosynthesis. Acts both as a NAD(+)-dependent dehydrogenase and as a NADPH-dependent reductase during the conversion of polyprenol into dolichol. First catalyzes the NAD(+)-dependent dehydrogenation of polyprenol into polyprenal; polyprenal is then reduced into dolichal by SRD5A3. It then catalyzes the NADPH-dependent reduction of dolichal into dolichol. May also acts as a positive regulator of starvation-induced autophagy.</text>
</comment>
<evidence type="ECO:0000256" key="5">
    <source>
        <dbReference type="ARBA" id="ARBA00022525"/>
    </source>
</evidence>
<dbReference type="InterPro" id="IPR002347">
    <property type="entry name" value="SDR_fam"/>
</dbReference>
<evidence type="ECO:0000256" key="7">
    <source>
        <dbReference type="ARBA" id="ARBA00022857"/>
    </source>
</evidence>
<dbReference type="CDD" id="cd05327">
    <property type="entry name" value="retinol-DH_like_SDR_c_like"/>
    <property type="match status" value="1"/>
</dbReference>
<dbReference type="EC" id="1.1.1.441" evidence="17"/>
<organism evidence="18 19">
    <name type="scientific">Eleutherodactylus coqui</name>
    <name type="common">Puerto Rican coqui</name>
    <dbReference type="NCBI Taxonomy" id="57060"/>
    <lineage>
        <taxon>Eukaryota</taxon>
        <taxon>Metazoa</taxon>
        <taxon>Chordata</taxon>
        <taxon>Craniata</taxon>
        <taxon>Vertebrata</taxon>
        <taxon>Euteleostomi</taxon>
        <taxon>Amphibia</taxon>
        <taxon>Batrachia</taxon>
        <taxon>Anura</taxon>
        <taxon>Neobatrachia</taxon>
        <taxon>Hyloidea</taxon>
        <taxon>Eleutherodactylidae</taxon>
        <taxon>Eleutherodactylinae</taxon>
        <taxon>Eleutherodactylus</taxon>
        <taxon>Eleutherodactylus</taxon>
    </lineage>
</organism>
<dbReference type="InterPro" id="IPR036291">
    <property type="entry name" value="NAD(P)-bd_dom_sf"/>
</dbReference>
<keyword evidence="7" id="KW-0521">NADP</keyword>
<dbReference type="Pfam" id="PF00106">
    <property type="entry name" value="adh_short"/>
    <property type="match status" value="1"/>
</dbReference>
<dbReference type="OrthoDB" id="191139at2759"/>
<evidence type="ECO:0000313" key="19">
    <source>
        <dbReference type="Proteomes" id="UP000770717"/>
    </source>
</evidence>
<dbReference type="PRINTS" id="PR00081">
    <property type="entry name" value="GDHRDH"/>
</dbReference>
<dbReference type="InterPro" id="IPR020904">
    <property type="entry name" value="Sc_DH/Rdtase_CS"/>
</dbReference>
<evidence type="ECO:0000256" key="10">
    <source>
        <dbReference type="ARBA" id="ARBA00057816"/>
    </source>
</evidence>
<evidence type="ECO:0000313" key="18">
    <source>
        <dbReference type="EMBL" id="KAG9485671.1"/>
    </source>
</evidence>
<dbReference type="GO" id="GO:0016491">
    <property type="term" value="F:oxidoreductase activity"/>
    <property type="evidence" value="ECO:0007669"/>
    <property type="project" value="UniProtKB-KW"/>
</dbReference>
<reference evidence="18" key="1">
    <citation type="thesis" date="2020" institute="ProQuest LLC" country="789 East Eisenhower Parkway, Ann Arbor, MI, USA">
        <title>Comparative Genomics and Chromosome Evolution.</title>
        <authorList>
            <person name="Mudd A.B."/>
        </authorList>
    </citation>
    <scope>NUCLEOTIDE SEQUENCE</scope>
    <source>
        <strain evidence="18">HN-11 Male</strain>
        <tissue evidence="18">Kidney and liver</tissue>
    </source>
</reference>
<comment type="subcellular location">
    <subcellularLocation>
        <location evidence="1">Lipid droplet</location>
    </subcellularLocation>
    <subcellularLocation>
        <location evidence="2">Secreted</location>
    </subcellularLocation>
</comment>
<evidence type="ECO:0000256" key="1">
    <source>
        <dbReference type="ARBA" id="ARBA00004502"/>
    </source>
</evidence>
<evidence type="ECO:0000256" key="14">
    <source>
        <dbReference type="ARBA" id="ARBA00093201"/>
    </source>
</evidence>
<evidence type="ECO:0000256" key="4">
    <source>
        <dbReference type="ARBA" id="ARBA00006484"/>
    </source>
</evidence>
<comment type="similarity">
    <text evidence="4">Belongs to the short-chain dehydrogenases/reductases (SDR) family.</text>
</comment>
<dbReference type="EMBL" id="WNTK01000004">
    <property type="protein sequence ID" value="KAG9485671.1"/>
    <property type="molecule type" value="Genomic_DNA"/>
</dbReference>
<comment type="catalytic activity">
    <reaction evidence="15">
        <text>a di-trans,poly-cis-dolichol + NADP(+) = a di-trans,poly-cis-dolichal + NADPH + H(+)</text>
        <dbReference type="Rhea" id="RHEA:80731"/>
        <dbReference type="Rhea" id="RHEA-COMP:19495"/>
        <dbReference type="Rhea" id="RHEA-COMP:19537"/>
        <dbReference type="ChEBI" id="CHEBI:15378"/>
        <dbReference type="ChEBI" id="CHEBI:16091"/>
        <dbReference type="ChEBI" id="CHEBI:57783"/>
        <dbReference type="ChEBI" id="CHEBI:58349"/>
        <dbReference type="ChEBI" id="CHEBI:231637"/>
        <dbReference type="EC" id="1.1.1.441"/>
    </reaction>
    <physiologicalReaction direction="right-to-left" evidence="15">
        <dbReference type="Rhea" id="RHEA:80733"/>
    </physiologicalReaction>
</comment>
<sequence length="326" mass="36303">MRLLQIIMPVLRNYYIAMTVLLQQLFRRSSPLPVLPQRNGKVAIVTGGARGIGFHTAKHLARLGMHVIIVGNNESDGRQAVTRIQQDTLHEKVEFLFCDLASMKSIRNCVRNFKAKNLDLHVLVNNAGVMLEPEGKTEDGFEKHFGINYLSHFLLTRLLLDTLRKSGTNDFNARVVTVSSATHFTGKVNLEDLQSSHCYSSHGAYAQSKLALVLFTYHLQHLLTVDGSYVTANVVDPGVVNTDLYKNLCYLGSFLKWMTGWLLLKSAEEGASTSIYSSVSPDLEGIGGCYLYNGERIKSADVSYNIELQKKLWTESCKMAVLPVSS</sequence>
<comment type="catalytic activity">
    <reaction evidence="13">
        <text>a di-trans,poly-cis-dolichol + NAD(+) = a di-trans,poly-cis-dolichal + NADH + H(+)</text>
        <dbReference type="Rhea" id="RHEA:80735"/>
        <dbReference type="Rhea" id="RHEA-COMP:19495"/>
        <dbReference type="Rhea" id="RHEA-COMP:19537"/>
        <dbReference type="ChEBI" id="CHEBI:15378"/>
        <dbReference type="ChEBI" id="CHEBI:16091"/>
        <dbReference type="ChEBI" id="CHEBI:57540"/>
        <dbReference type="ChEBI" id="CHEBI:57945"/>
        <dbReference type="ChEBI" id="CHEBI:231637"/>
        <dbReference type="EC" id="1.1.1.441"/>
    </reaction>
    <physiologicalReaction direction="right-to-left" evidence="13">
        <dbReference type="Rhea" id="RHEA:80737"/>
    </physiologicalReaction>
</comment>